<dbReference type="InterPro" id="IPR011009">
    <property type="entry name" value="Kinase-like_dom_sf"/>
</dbReference>
<dbReference type="RefSeq" id="WP_092354293.1">
    <property type="nucleotide sequence ID" value="NZ_FOIN01000019.1"/>
</dbReference>
<dbReference type="EMBL" id="FOIN01000019">
    <property type="protein sequence ID" value="SET57406.1"/>
    <property type="molecule type" value="Genomic_DNA"/>
</dbReference>
<evidence type="ECO:0000256" key="6">
    <source>
        <dbReference type="ARBA" id="ARBA00022840"/>
    </source>
</evidence>
<dbReference type="SMART" id="SM00220">
    <property type="entry name" value="S_TKc"/>
    <property type="match status" value="1"/>
</dbReference>
<dbReference type="PANTHER" id="PTHR24363:SF0">
    <property type="entry name" value="SERINE_THREONINE KINASE LIKE DOMAIN CONTAINING 1"/>
    <property type="match status" value="1"/>
</dbReference>
<name>A0A1I0FH20_9FIRM</name>
<keyword evidence="5 11" id="KW-0418">Kinase</keyword>
<evidence type="ECO:0000256" key="1">
    <source>
        <dbReference type="ARBA" id="ARBA00012513"/>
    </source>
</evidence>
<dbReference type="AlphaFoldDB" id="A0A1I0FH20"/>
<dbReference type="PROSITE" id="PS50011">
    <property type="entry name" value="PROTEIN_KINASE_DOM"/>
    <property type="match status" value="1"/>
</dbReference>
<dbReference type="PROSITE" id="PS00108">
    <property type="entry name" value="PROTEIN_KINASE_ST"/>
    <property type="match status" value="1"/>
</dbReference>
<dbReference type="InterPro" id="IPR008271">
    <property type="entry name" value="Ser/Thr_kinase_AS"/>
</dbReference>
<comment type="catalytic activity">
    <reaction evidence="8">
        <text>L-seryl-[protein] + ATP = O-phospho-L-seryl-[protein] + ADP + H(+)</text>
        <dbReference type="Rhea" id="RHEA:17989"/>
        <dbReference type="Rhea" id="RHEA-COMP:9863"/>
        <dbReference type="Rhea" id="RHEA-COMP:11604"/>
        <dbReference type="ChEBI" id="CHEBI:15378"/>
        <dbReference type="ChEBI" id="CHEBI:29999"/>
        <dbReference type="ChEBI" id="CHEBI:30616"/>
        <dbReference type="ChEBI" id="CHEBI:83421"/>
        <dbReference type="ChEBI" id="CHEBI:456216"/>
        <dbReference type="EC" id="2.7.11.1"/>
    </reaction>
</comment>
<keyword evidence="2" id="KW-0723">Serine/threonine-protein kinase</keyword>
<keyword evidence="9" id="KW-0812">Transmembrane</keyword>
<evidence type="ECO:0000256" key="5">
    <source>
        <dbReference type="ARBA" id="ARBA00022777"/>
    </source>
</evidence>
<evidence type="ECO:0000259" key="10">
    <source>
        <dbReference type="PROSITE" id="PS50011"/>
    </source>
</evidence>
<reference evidence="12" key="1">
    <citation type="submission" date="2016-10" db="EMBL/GenBank/DDBJ databases">
        <authorList>
            <person name="Varghese N."/>
            <person name="Submissions S."/>
        </authorList>
    </citation>
    <scope>NUCLEOTIDE SEQUENCE [LARGE SCALE GENOMIC DNA]</scope>
    <source>
        <strain evidence="12">DSM 1551</strain>
    </source>
</reference>
<keyword evidence="4" id="KW-0547">Nucleotide-binding</keyword>
<keyword evidence="9" id="KW-1133">Transmembrane helix</keyword>
<keyword evidence="6" id="KW-0067">ATP-binding</keyword>
<dbReference type="InterPro" id="IPR000719">
    <property type="entry name" value="Prot_kinase_dom"/>
</dbReference>
<evidence type="ECO:0000256" key="4">
    <source>
        <dbReference type="ARBA" id="ARBA00022741"/>
    </source>
</evidence>
<dbReference type="Gene3D" id="1.10.510.10">
    <property type="entry name" value="Transferase(Phosphotransferase) domain 1"/>
    <property type="match status" value="1"/>
</dbReference>
<evidence type="ECO:0000256" key="8">
    <source>
        <dbReference type="ARBA" id="ARBA00048679"/>
    </source>
</evidence>
<dbReference type="GO" id="GO:0004674">
    <property type="term" value="F:protein serine/threonine kinase activity"/>
    <property type="evidence" value="ECO:0007669"/>
    <property type="project" value="UniProtKB-KW"/>
</dbReference>
<accession>A0A1I0FH20</accession>
<comment type="catalytic activity">
    <reaction evidence="7">
        <text>L-threonyl-[protein] + ATP = O-phospho-L-threonyl-[protein] + ADP + H(+)</text>
        <dbReference type="Rhea" id="RHEA:46608"/>
        <dbReference type="Rhea" id="RHEA-COMP:11060"/>
        <dbReference type="Rhea" id="RHEA-COMP:11605"/>
        <dbReference type="ChEBI" id="CHEBI:15378"/>
        <dbReference type="ChEBI" id="CHEBI:30013"/>
        <dbReference type="ChEBI" id="CHEBI:30616"/>
        <dbReference type="ChEBI" id="CHEBI:61977"/>
        <dbReference type="ChEBI" id="CHEBI:456216"/>
        <dbReference type="EC" id="2.7.11.1"/>
    </reaction>
</comment>
<evidence type="ECO:0000256" key="2">
    <source>
        <dbReference type="ARBA" id="ARBA00022527"/>
    </source>
</evidence>
<dbReference type="PANTHER" id="PTHR24363">
    <property type="entry name" value="SERINE/THREONINE PROTEIN KINASE"/>
    <property type="match status" value="1"/>
</dbReference>
<feature type="transmembrane region" description="Helical" evidence="9">
    <location>
        <begin position="292"/>
        <end position="310"/>
    </location>
</feature>
<dbReference type="GeneID" id="78288620"/>
<organism evidence="11 12">
    <name type="scientific">Thomasclavelia cocleata</name>
    <dbReference type="NCBI Taxonomy" id="69824"/>
    <lineage>
        <taxon>Bacteria</taxon>
        <taxon>Bacillati</taxon>
        <taxon>Bacillota</taxon>
        <taxon>Erysipelotrichia</taxon>
        <taxon>Erysipelotrichales</taxon>
        <taxon>Coprobacillaceae</taxon>
        <taxon>Thomasclavelia</taxon>
    </lineage>
</organism>
<dbReference type="Proteomes" id="UP000198558">
    <property type="component" value="Unassembled WGS sequence"/>
</dbReference>
<evidence type="ECO:0000313" key="11">
    <source>
        <dbReference type="EMBL" id="SET57406.1"/>
    </source>
</evidence>
<protein>
    <recommendedName>
        <fullName evidence="1">non-specific serine/threonine protein kinase</fullName>
        <ecNumber evidence="1">2.7.11.1</ecNumber>
    </recommendedName>
</protein>
<keyword evidence="3" id="KW-0808">Transferase</keyword>
<dbReference type="EC" id="2.7.11.1" evidence="1"/>
<sequence length="354" mass="40985">MDICELYDELEVIKENKYKKLSLVRNQIDHLLYLKREIAAHNKEIYYQLAKNDSKYWPKIYQVQESDNKIIVIEEYINAPTLEDVLLNESLSKEKVINIFSQVCYAVLKLHQMNPSIIHRDIKPGNIFYVHGKIYLFDFDISRNYQLEKNKDTQVLGSVGYAAPEQFGFGQSNRQSDIYALGVLLNVLLINKLPNETIYSGEEGKVIRKATSIDPNQRYTSVKELLNDLNIKEESSVKESTYSLPGLKSDNKIKRILSFISYVIIFLFCYSAPVTSNGVLATGIIAFLYRTYMYMMIMTIILVIANYCGVHNYCFFSKSKYFIFRLLGIVLYLILALFIELMAISLIIAFFEIN</sequence>
<evidence type="ECO:0000256" key="9">
    <source>
        <dbReference type="SAM" id="Phobius"/>
    </source>
</evidence>
<dbReference type="OrthoDB" id="9788659at2"/>
<dbReference type="GO" id="GO:0005524">
    <property type="term" value="F:ATP binding"/>
    <property type="evidence" value="ECO:0007669"/>
    <property type="project" value="UniProtKB-KW"/>
</dbReference>
<proteinExistence type="predicted"/>
<evidence type="ECO:0000256" key="7">
    <source>
        <dbReference type="ARBA" id="ARBA00047899"/>
    </source>
</evidence>
<dbReference type="SUPFAM" id="SSF56112">
    <property type="entry name" value="Protein kinase-like (PK-like)"/>
    <property type="match status" value="1"/>
</dbReference>
<feature type="domain" description="Protein kinase" evidence="10">
    <location>
        <begin position="1"/>
        <end position="260"/>
    </location>
</feature>
<dbReference type="Pfam" id="PF00069">
    <property type="entry name" value="Pkinase"/>
    <property type="match status" value="1"/>
</dbReference>
<evidence type="ECO:0000313" key="12">
    <source>
        <dbReference type="Proteomes" id="UP000198558"/>
    </source>
</evidence>
<feature type="transmembrane region" description="Helical" evidence="9">
    <location>
        <begin position="259"/>
        <end position="286"/>
    </location>
</feature>
<feature type="transmembrane region" description="Helical" evidence="9">
    <location>
        <begin position="322"/>
        <end position="351"/>
    </location>
</feature>
<keyword evidence="12" id="KW-1185">Reference proteome</keyword>
<gene>
    <name evidence="11" type="ORF">SAMN04489758_11923</name>
</gene>
<evidence type="ECO:0000256" key="3">
    <source>
        <dbReference type="ARBA" id="ARBA00022679"/>
    </source>
</evidence>
<keyword evidence="9" id="KW-0472">Membrane</keyword>